<dbReference type="Proteomes" id="UP000010556">
    <property type="component" value="Unassembled WGS sequence"/>
</dbReference>
<sequence>MTHGTSGRTFFLDAANQNLATIPSGILELRELEEVHLENNQIEEIPEDIQYLANIKVLYLNNNRLSKLCLQLGKLSRLEGLDLSDNPILPSWVPVLSSIRSLRQLRLYRTQIGEIPTEICKHLHHLELLGLSGNRLKSLPKEIVNQTKLRELYLKQNQFEVFPPELCVLRNLVIIDLDGNRLTALPEEIGKLTRLQKFYVARNSLQGLPESLSQCDQLSVLDLSYNRLHSLPRSLGLPSDFGALSKLKILGLSGNQFISFPEEIFSLESLEKLYLGQDQGAKLTSVPEDIGKLQSLKELHIENNHLEYLPVALGSMPNLEVLDCRHNLLKQLPDAICQAQALRELLLEKNLLTQLPENLDSLVNLDVLTLMDNPMEDPPKEVYTEGKEAIFTYLMNKRHMKIVATTVKLDAEITIYHPLAGRRENFDPDNTLANSNSTQSIQKTITHRIVGGKVVSKVNNTKVLRDVLPSTVAPTDPRQFCVPYQFGSSVQPNANMPNMMPNRVYSGWGILPPESLKAMARKNEMIQRQHAARMEMEMHAIYQQRRIDKINPKGFAGLRVPFPYGSSIPSGPATCHGRSMLPAGDLHLHRRSLRSVHGNPMLVATGPRYLEGWGQKCRRLRRGMGNQKVLDSDIESSKSQAEEISIGQVHVIPYEEDEYAKDPETEALNNQKSSEVNEKPTAVLANTCGELEPTHREPWGAPDAPMEAKAWDGGREEVAACGEKNGVYPPVPQPSLPGTHVLVTRGETLSLDADIQKWTVSDVHSFIRGLPGCSDYAQVFKDHAIDGETLPLLTEEHLRSTMGLKLGPALKIQLQRLRNYTIGITLDKKIKCSDKVQSLSYRKDSIVRLLGKKEVGEPSKEEKAVAKYLRFNCPTKSTNMMGHRVDYFIASKAVDCLLDSKWAKAKKGEEALFTTRESVVDYCNRLLKKQFFHRALKVMKMKYDKDIKKEKEKGKAESGKEEDKKSKKENLKDEKTKKEKEKKKDGEKEESKKEEAPGTPKKKETKKKFKLEPHDDQVFLDGNEVFVWIYDPVHFKTFVMGLILVIAVIAATLFPLWPAEMRVGVYYLSVGAGCFVASILLLAIARCILFLIIWLITGGRHHFWFLPNLTADVGFIDSFRPLYTHEYKGPKADLKKDEKSETKKQQKSDSEEKSDSEKKEDEEGKVGPGNHGTEGSGGERHSDTDSDRREDDRSQHSSGNGNDFEMITKEELEQQTDGDCEEEEEDDNDGETTKSLHEKS</sequence>
<feature type="compositionally biased region" description="Basic and acidic residues" evidence="13">
    <location>
        <begin position="1177"/>
        <end position="1195"/>
    </location>
</feature>
<dbReference type="Pfam" id="PF12799">
    <property type="entry name" value="LRR_4"/>
    <property type="match status" value="1"/>
</dbReference>
<dbReference type="SMART" id="SM00454">
    <property type="entry name" value="SAM"/>
    <property type="match status" value="1"/>
</dbReference>
<evidence type="ECO:0000256" key="7">
    <source>
        <dbReference type="ARBA" id="ARBA00022737"/>
    </source>
</evidence>
<dbReference type="InterPro" id="IPR032675">
    <property type="entry name" value="LRR_dom_sf"/>
</dbReference>
<feature type="compositionally biased region" description="Gly residues" evidence="13">
    <location>
        <begin position="1166"/>
        <end position="1176"/>
    </location>
</feature>
<evidence type="ECO:0000256" key="8">
    <source>
        <dbReference type="ARBA" id="ARBA00022824"/>
    </source>
</evidence>
<dbReference type="PROSITE" id="PS50105">
    <property type="entry name" value="SAM_DOMAIN"/>
    <property type="match status" value="1"/>
</dbReference>
<evidence type="ECO:0000256" key="10">
    <source>
        <dbReference type="ARBA" id="ARBA00022989"/>
    </source>
</evidence>
<evidence type="ECO:0000256" key="2">
    <source>
        <dbReference type="ARBA" id="ARBA00010604"/>
    </source>
</evidence>
<feature type="compositionally biased region" description="Acidic residues" evidence="13">
    <location>
        <begin position="1213"/>
        <end position="1230"/>
    </location>
</feature>
<dbReference type="InterPro" id="IPR003591">
    <property type="entry name" value="Leu-rich_rpt_typical-subtyp"/>
</dbReference>
<dbReference type="InterPro" id="IPR001611">
    <property type="entry name" value="Leu-rich_rpt"/>
</dbReference>
<feature type="compositionally biased region" description="Basic and acidic residues" evidence="13">
    <location>
        <begin position="1231"/>
        <end position="1240"/>
    </location>
</feature>
<evidence type="ECO:0000256" key="3">
    <source>
        <dbReference type="ARBA" id="ARBA00021257"/>
    </source>
</evidence>
<name>L5LV49_MYODS</name>
<comment type="subcellular location">
    <subcellularLocation>
        <location evidence="1">Endoplasmic reticulum membrane</location>
        <topology evidence="1">Multi-pass membrane protein</topology>
    </subcellularLocation>
</comment>
<evidence type="ECO:0000313" key="16">
    <source>
        <dbReference type="EMBL" id="ELK29932.1"/>
    </source>
</evidence>
<dbReference type="GO" id="GO:0031204">
    <property type="term" value="P:post-translational protein targeting to membrane, translocation"/>
    <property type="evidence" value="ECO:0007669"/>
    <property type="project" value="TreeGrafter"/>
</dbReference>
<dbReference type="PROSITE" id="PS51450">
    <property type="entry name" value="LRR"/>
    <property type="match status" value="3"/>
</dbReference>
<evidence type="ECO:0000256" key="9">
    <source>
        <dbReference type="ARBA" id="ARBA00022927"/>
    </source>
</evidence>
<keyword evidence="9" id="KW-0653">Protein transport</keyword>
<evidence type="ECO:0000256" key="1">
    <source>
        <dbReference type="ARBA" id="ARBA00004477"/>
    </source>
</evidence>
<dbReference type="SMART" id="SM00369">
    <property type="entry name" value="LRR_TYP"/>
    <property type="match status" value="12"/>
</dbReference>
<dbReference type="eggNOG" id="KOG2927">
    <property type="taxonomic scope" value="Eukaryota"/>
</dbReference>
<dbReference type="SMART" id="SM00364">
    <property type="entry name" value="LRR_BAC"/>
    <property type="match status" value="10"/>
</dbReference>
<dbReference type="PANTHER" id="PTHR12443:SF9">
    <property type="entry name" value="TRANSLOCATION PROTEIN SEC62"/>
    <property type="match status" value="1"/>
</dbReference>
<dbReference type="Pfam" id="PF13855">
    <property type="entry name" value="LRR_8"/>
    <property type="match status" value="3"/>
</dbReference>
<evidence type="ECO:0000256" key="12">
    <source>
        <dbReference type="ARBA" id="ARBA00023136"/>
    </source>
</evidence>
<keyword evidence="5" id="KW-0433">Leucine-rich repeat</keyword>
<feature type="region of interest" description="Disordered" evidence="13">
    <location>
        <begin position="949"/>
        <end position="1008"/>
    </location>
</feature>
<dbReference type="InterPro" id="IPR004728">
    <property type="entry name" value="Sec62"/>
</dbReference>
<evidence type="ECO:0000256" key="4">
    <source>
        <dbReference type="ARBA" id="ARBA00022448"/>
    </source>
</evidence>
<dbReference type="SUPFAM" id="SSF52047">
    <property type="entry name" value="RNI-like"/>
    <property type="match status" value="1"/>
</dbReference>
<feature type="transmembrane region" description="Helical" evidence="14">
    <location>
        <begin position="1064"/>
        <end position="1096"/>
    </location>
</feature>
<evidence type="ECO:0000256" key="13">
    <source>
        <dbReference type="SAM" id="MobiDB-lite"/>
    </source>
</evidence>
<dbReference type="Pfam" id="PF00536">
    <property type="entry name" value="SAM_1"/>
    <property type="match status" value="1"/>
</dbReference>
<evidence type="ECO:0000256" key="14">
    <source>
        <dbReference type="SAM" id="Phobius"/>
    </source>
</evidence>
<keyword evidence="12 14" id="KW-0472">Membrane</keyword>
<dbReference type="InterPro" id="IPR013761">
    <property type="entry name" value="SAM/pointed_sf"/>
</dbReference>
<organism evidence="16 17">
    <name type="scientific">Myotis davidii</name>
    <name type="common">David's myotis</name>
    <dbReference type="NCBI Taxonomy" id="225400"/>
    <lineage>
        <taxon>Eukaryota</taxon>
        <taxon>Metazoa</taxon>
        <taxon>Chordata</taxon>
        <taxon>Craniata</taxon>
        <taxon>Vertebrata</taxon>
        <taxon>Euteleostomi</taxon>
        <taxon>Mammalia</taxon>
        <taxon>Eutheria</taxon>
        <taxon>Laurasiatheria</taxon>
        <taxon>Chiroptera</taxon>
        <taxon>Yangochiroptera</taxon>
        <taxon>Vespertilionidae</taxon>
        <taxon>Myotis</taxon>
    </lineage>
</organism>
<dbReference type="InterPro" id="IPR001660">
    <property type="entry name" value="SAM"/>
</dbReference>
<protein>
    <recommendedName>
        <fullName evidence="3">Translocation protein SEC62</fullName>
    </recommendedName>
</protein>
<feature type="compositionally biased region" description="Basic and acidic residues" evidence="13">
    <location>
        <begin position="949"/>
        <end position="996"/>
    </location>
</feature>
<dbReference type="GO" id="GO:0005789">
    <property type="term" value="C:endoplasmic reticulum membrane"/>
    <property type="evidence" value="ECO:0007669"/>
    <property type="project" value="UniProtKB-SubCell"/>
</dbReference>
<feature type="transmembrane region" description="Helical" evidence="14">
    <location>
        <begin position="1038"/>
        <end position="1057"/>
    </location>
</feature>
<dbReference type="Pfam" id="PF03839">
    <property type="entry name" value="Sec62"/>
    <property type="match status" value="1"/>
</dbReference>
<dbReference type="InterPro" id="IPR025875">
    <property type="entry name" value="Leu-rich_rpt_4"/>
</dbReference>
<evidence type="ECO:0000313" key="17">
    <source>
        <dbReference type="Proteomes" id="UP000010556"/>
    </source>
</evidence>
<dbReference type="Gene3D" id="3.80.10.10">
    <property type="entry name" value="Ribonuclease Inhibitor"/>
    <property type="match status" value="4"/>
</dbReference>
<feature type="region of interest" description="Disordered" evidence="13">
    <location>
        <begin position="1130"/>
        <end position="1240"/>
    </location>
</feature>
<evidence type="ECO:0000259" key="15">
    <source>
        <dbReference type="PROSITE" id="PS50105"/>
    </source>
</evidence>
<feature type="domain" description="SAM" evidence="15">
    <location>
        <begin position="758"/>
        <end position="804"/>
    </location>
</feature>
<evidence type="ECO:0000256" key="6">
    <source>
        <dbReference type="ARBA" id="ARBA00022692"/>
    </source>
</evidence>
<accession>L5LV49</accession>
<keyword evidence="8" id="KW-0256">Endoplasmic reticulum</keyword>
<dbReference type="PANTHER" id="PTHR12443">
    <property type="entry name" value="TRANSLOCATION PROTEIN SEC62"/>
    <property type="match status" value="1"/>
</dbReference>
<keyword evidence="10 14" id="KW-1133">Transmembrane helix</keyword>
<keyword evidence="7" id="KW-0677">Repeat</keyword>
<keyword evidence="4" id="KW-0813">Transport</keyword>
<evidence type="ECO:0000256" key="5">
    <source>
        <dbReference type="ARBA" id="ARBA00022614"/>
    </source>
</evidence>
<dbReference type="SUPFAM" id="SSF47769">
    <property type="entry name" value="SAM/Pointed domain"/>
    <property type="match status" value="1"/>
</dbReference>
<dbReference type="EMBL" id="KB107561">
    <property type="protein sequence ID" value="ELK29932.1"/>
    <property type="molecule type" value="Genomic_DNA"/>
</dbReference>
<feature type="compositionally biased region" description="Basic and acidic residues" evidence="13">
    <location>
        <begin position="1130"/>
        <end position="1165"/>
    </location>
</feature>
<gene>
    <name evidence="16" type="ORF">MDA_GLEAN10019594</name>
</gene>
<dbReference type="AlphaFoldDB" id="L5LV49"/>
<keyword evidence="17" id="KW-1185">Reference proteome</keyword>
<dbReference type="Gene3D" id="1.10.150.50">
    <property type="entry name" value="Transcription Factor, Ets-1"/>
    <property type="match status" value="1"/>
</dbReference>
<proteinExistence type="inferred from homology"/>
<reference evidence="17" key="1">
    <citation type="journal article" date="2013" name="Science">
        <title>Comparative analysis of bat genomes provides insight into the evolution of flight and immunity.</title>
        <authorList>
            <person name="Zhang G."/>
            <person name="Cowled C."/>
            <person name="Shi Z."/>
            <person name="Huang Z."/>
            <person name="Bishop-Lilly K.A."/>
            <person name="Fang X."/>
            <person name="Wynne J.W."/>
            <person name="Xiong Z."/>
            <person name="Baker M.L."/>
            <person name="Zhao W."/>
            <person name="Tachedjian M."/>
            <person name="Zhu Y."/>
            <person name="Zhou P."/>
            <person name="Jiang X."/>
            <person name="Ng J."/>
            <person name="Yang L."/>
            <person name="Wu L."/>
            <person name="Xiao J."/>
            <person name="Feng Y."/>
            <person name="Chen Y."/>
            <person name="Sun X."/>
            <person name="Zhang Y."/>
            <person name="Marsh G.A."/>
            <person name="Crameri G."/>
            <person name="Broder C.C."/>
            <person name="Frey K.G."/>
            <person name="Wang L.F."/>
            <person name="Wang J."/>
        </authorList>
    </citation>
    <scope>NUCLEOTIDE SEQUENCE [LARGE SCALE GENOMIC DNA]</scope>
</reference>
<keyword evidence="6 14" id="KW-0812">Transmembrane</keyword>
<evidence type="ECO:0000256" key="11">
    <source>
        <dbReference type="ARBA" id="ARBA00023010"/>
    </source>
</evidence>
<dbReference type="CDD" id="cd09579">
    <property type="entry name" value="SAM_Samd7_11"/>
    <property type="match status" value="1"/>
</dbReference>
<keyword evidence="11" id="KW-0811">Translocation</keyword>
<comment type="similarity">
    <text evidence="2">Belongs to the SEC62 family.</text>
</comment>